<evidence type="ECO:0000256" key="4">
    <source>
        <dbReference type="ARBA" id="ARBA00022825"/>
    </source>
</evidence>
<evidence type="ECO:0000256" key="2">
    <source>
        <dbReference type="ARBA" id="ARBA00022670"/>
    </source>
</evidence>
<gene>
    <name evidence="10" type="ORF">ACFSRY_19655</name>
</gene>
<dbReference type="PROSITE" id="PS00137">
    <property type="entry name" value="SUBTILASE_HIS"/>
    <property type="match status" value="1"/>
</dbReference>
<dbReference type="InterPro" id="IPR037045">
    <property type="entry name" value="S8pro/Inhibitor_I9_sf"/>
</dbReference>
<sequence>MFISTHLRKVIKCFVVASVIILSSCQQEELFEKEPSDLFSSTMFENGQAIEGQYIVVLRGNLQEFSNQEATQSSGSTFSGLRSQTMQAAQINEKEVLHRFDGIVNGFAARLTAVQVEQLIRNPNVAYIEQDRYIMLRSGKLREFLNGLKSGKGKGGAATPSPEPIPTPTPTPTEPITEPTPPATIPAEPVVTPPGVYTTITPMAGEQIPWNIDRVGYGDGTGKTVWIIDSGIDTNHPDLNVDLNRSVSFIHGNSSVEDGFGHGTSVAGIIGAKNNGSGMIGVASNASIVALRVFDDVGQGSISRVISAVNHASIHAKPGDVINMSLGSGISTTLDNAVKAAAGKGILFAVAAGNTGIDCAGTSPARIEAGGVYTVSAMDSFNRLWISSNYGAAVDFAAPGVNVTVTTKGGGIGGGGNGTSFAAPHVAGILLLRGSVNSQGTITGDKDDKPDPIASLR</sequence>
<dbReference type="PANTHER" id="PTHR43806">
    <property type="entry name" value="PEPTIDASE S8"/>
    <property type="match status" value="1"/>
</dbReference>
<dbReference type="InterPro" id="IPR022398">
    <property type="entry name" value="Peptidase_S8_His-AS"/>
</dbReference>
<feature type="compositionally biased region" description="Pro residues" evidence="7">
    <location>
        <begin position="161"/>
        <end position="184"/>
    </location>
</feature>
<dbReference type="PROSITE" id="PS00136">
    <property type="entry name" value="SUBTILASE_ASP"/>
    <property type="match status" value="1"/>
</dbReference>
<feature type="region of interest" description="Disordered" evidence="7">
    <location>
        <begin position="148"/>
        <end position="190"/>
    </location>
</feature>
<dbReference type="Proteomes" id="UP001597544">
    <property type="component" value="Unassembled WGS sequence"/>
</dbReference>
<accession>A0ABW5IRX2</accession>
<keyword evidence="4 5" id="KW-0720">Serine protease</keyword>
<organism evidence="10 11">
    <name type="scientific">Pontibacter locisalis</name>
    <dbReference type="NCBI Taxonomy" id="1719035"/>
    <lineage>
        <taxon>Bacteria</taxon>
        <taxon>Pseudomonadati</taxon>
        <taxon>Bacteroidota</taxon>
        <taxon>Cytophagia</taxon>
        <taxon>Cytophagales</taxon>
        <taxon>Hymenobacteraceae</taxon>
        <taxon>Pontibacter</taxon>
    </lineage>
</organism>
<evidence type="ECO:0000313" key="11">
    <source>
        <dbReference type="Proteomes" id="UP001597544"/>
    </source>
</evidence>
<feature type="domain" description="Inhibitor I9" evidence="9">
    <location>
        <begin position="53"/>
        <end position="133"/>
    </location>
</feature>
<dbReference type="InterPro" id="IPR000209">
    <property type="entry name" value="Peptidase_S8/S53_dom"/>
</dbReference>
<evidence type="ECO:0000313" key="10">
    <source>
        <dbReference type="EMBL" id="MFD2516098.1"/>
    </source>
</evidence>
<dbReference type="Pfam" id="PF05922">
    <property type="entry name" value="Inhibitor_I9"/>
    <property type="match status" value="1"/>
</dbReference>
<feature type="active site" description="Charge relay system" evidence="5">
    <location>
        <position position="262"/>
    </location>
</feature>
<dbReference type="RefSeq" id="WP_377512238.1">
    <property type="nucleotide sequence ID" value="NZ_JBHULU010000037.1"/>
</dbReference>
<dbReference type="PRINTS" id="PR00723">
    <property type="entry name" value="SUBTILISIN"/>
</dbReference>
<dbReference type="Pfam" id="PF00082">
    <property type="entry name" value="Peptidase_S8"/>
    <property type="match status" value="1"/>
</dbReference>
<dbReference type="InterPro" id="IPR050131">
    <property type="entry name" value="Peptidase_S8_subtilisin-like"/>
</dbReference>
<evidence type="ECO:0000259" key="8">
    <source>
        <dbReference type="Pfam" id="PF00082"/>
    </source>
</evidence>
<dbReference type="InterPro" id="IPR010259">
    <property type="entry name" value="S8pro/Inhibitor_I9"/>
</dbReference>
<evidence type="ECO:0000256" key="1">
    <source>
        <dbReference type="ARBA" id="ARBA00011073"/>
    </source>
</evidence>
<dbReference type="Gene3D" id="3.40.50.200">
    <property type="entry name" value="Peptidase S8/S53 domain"/>
    <property type="match status" value="1"/>
</dbReference>
<dbReference type="PROSITE" id="PS00138">
    <property type="entry name" value="SUBTILASE_SER"/>
    <property type="match status" value="1"/>
</dbReference>
<dbReference type="SUPFAM" id="SSF52743">
    <property type="entry name" value="Subtilisin-like"/>
    <property type="match status" value="1"/>
</dbReference>
<protein>
    <submittedName>
        <fullName evidence="10">S8 family serine peptidase</fullName>
    </submittedName>
</protein>
<dbReference type="SUPFAM" id="SSF54897">
    <property type="entry name" value="Protease propeptides/inhibitors"/>
    <property type="match status" value="1"/>
</dbReference>
<evidence type="ECO:0000256" key="6">
    <source>
        <dbReference type="RuleBase" id="RU003355"/>
    </source>
</evidence>
<dbReference type="InterPro" id="IPR023828">
    <property type="entry name" value="Peptidase_S8_Ser-AS"/>
</dbReference>
<keyword evidence="2 5" id="KW-0645">Protease</keyword>
<dbReference type="InterPro" id="IPR015500">
    <property type="entry name" value="Peptidase_S8_subtilisin-rel"/>
</dbReference>
<feature type="active site" description="Charge relay system" evidence="5">
    <location>
        <position position="229"/>
    </location>
</feature>
<name>A0ABW5IRX2_9BACT</name>
<keyword evidence="3 5" id="KW-0378">Hydrolase</keyword>
<keyword evidence="11" id="KW-1185">Reference proteome</keyword>
<feature type="domain" description="Peptidase S8/S53" evidence="8">
    <location>
        <begin position="220"/>
        <end position="432"/>
    </location>
</feature>
<dbReference type="PANTHER" id="PTHR43806:SF11">
    <property type="entry name" value="CEREVISIN-RELATED"/>
    <property type="match status" value="1"/>
</dbReference>
<comment type="caution">
    <text evidence="10">The sequence shown here is derived from an EMBL/GenBank/DDBJ whole genome shotgun (WGS) entry which is preliminary data.</text>
</comment>
<dbReference type="InterPro" id="IPR036852">
    <property type="entry name" value="Peptidase_S8/S53_dom_sf"/>
</dbReference>
<evidence type="ECO:0000256" key="7">
    <source>
        <dbReference type="SAM" id="MobiDB-lite"/>
    </source>
</evidence>
<evidence type="ECO:0000256" key="5">
    <source>
        <dbReference type="PROSITE-ProRule" id="PRU01240"/>
    </source>
</evidence>
<proteinExistence type="inferred from homology"/>
<dbReference type="EMBL" id="JBHULU010000037">
    <property type="protein sequence ID" value="MFD2516098.1"/>
    <property type="molecule type" value="Genomic_DNA"/>
</dbReference>
<dbReference type="PROSITE" id="PS51892">
    <property type="entry name" value="SUBTILASE"/>
    <property type="match status" value="1"/>
</dbReference>
<evidence type="ECO:0000259" key="9">
    <source>
        <dbReference type="Pfam" id="PF05922"/>
    </source>
</evidence>
<dbReference type="InterPro" id="IPR023827">
    <property type="entry name" value="Peptidase_S8_Asp-AS"/>
</dbReference>
<evidence type="ECO:0000256" key="3">
    <source>
        <dbReference type="ARBA" id="ARBA00022801"/>
    </source>
</evidence>
<reference evidence="11" key="1">
    <citation type="journal article" date="2019" name="Int. J. Syst. Evol. Microbiol.">
        <title>The Global Catalogue of Microorganisms (GCM) 10K type strain sequencing project: providing services to taxonomists for standard genome sequencing and annotation.</title>
        <authorList>
            <consortium name="The Broad Institute Genomics Platform"/>
            <consortium name="The Broad Institute Genome Sequencing Center for Infectious Disease"/>
            <person name="Wu L."/>
            <person name="Ma J."/>
        </authorList>
    </citation>
    <scope>NUCLEOTIDE SEQUENCE [LARGE SCALE GENOMIC DNA]</scope>
    <source>
        <strain evidence="11">KCTC 42498</strain>
    </source>
</reference>
<comment type="similarity">
    <text evidence="1 5 6">Belongs to the peptidase S8 family.</text>
</comment>
<feature type="active site" description="Charge relay system" evidence="5">
    <location>
        <position position="420"/>
    </location>
</feature>
<dbReference type="Gene3D" id="3.30.70.80">
    <property type="entry name" value="Peptidase S8 propeptide/proteinase inhibitor I9"/>
    <property type="match status" value="1"/>
</dbReference>